<gene>
    <name evidence="1" type="ORF">COT33_02205</name>
</gene>
<dbReference type="SUPFAM" id="SSF52833">
    <property type="entry name" value="Thioredoxin-like"/>
    <property type="match status" value="1"/>
</dbReference>
<organism evidence="1 2">
    <name type="scientific">Candidatus Nealsonbacteria bacterium CG08_land_8_20_14_0_20_38_20</name>
    <dbReference type="NCBI Taxonomy" id="1974705"/>
    <lineage>
        <taxon>Bacteria</taxon>
        <taxon>Candidatus Nealsoniibacteriota</taxon>
    </lineage>
</organism>
<evidence type="ECO:0008006" key="3">
    <source>
        <dbReference type="Google" id="ProtNLM"/>
    </source>
</evidence>
<dbReference type="CDD" id="cd02947">
    <property type="entry name" value="TRX_family"/>
    <property type="match status" value="1"/>
</dbReference>
<dbReference type="EMBL" id="PEYD01000041">
    <property type="protein sequence ID" value="PIS39389.1"/>
    <property type="molecule type" value="Genomic_DNA"/>
</dbReference>
<dbReference type="Proteomes" id="UP000230088">
    <property type="component" value="Unassembled WGS sequence"/>
</dbReference>
<dbReference type="Gene3D" id="3.40.30.10">
    <property type="entry name" value="Glutaredoxin"/>
    <property type="match status" value="1"/>
</dbReference>
<protein>
    <recommendedName>
        <fullName evidence="3">Thioredoxin domain-containing protein</fullName>
    </recommendedName>
</protein>
<accession>A0A2H0YMA9</accession>
<reference evidence="2" key="1">
    <citation type="submission" date="2017-09" db="EMBL/GenBank/DDBJ databases">
        <title>Depth-based differentiation of microbial function through sediment-hosted aquifers and enrichment of novel symbionts in the deep terrestrial subsurface.</title>
        <authorList>
            <person name="Probst A.J."/>
            <person name="Ladd B."/>
            <person name="Jarett J.K."/>
            <person name="Geller-Mcgrath D.E."/>
            <person name="Sieber C.M.K."/>
            <person name="Emerson J.B."/>
            <person name="Anantharaman K."/>
            <person name="Thomas B.C."/>
            <person name="Malmstrom R."/>
            <person name="Stieglmeier M."/>
            <person name="Klingl A."/>
            <person name="Woyke T."/>
            <person name="Ryan C.M."/>
            <person name="Banfield J.F."/>
        </authorList>
    </citation>
    <scope>NUCLEOTIDE SEQUENCE [LARGE SCALE GENOMIC DNA]</scope>
</reference>
<name>A0A2H0YMA9_9BACT</name>
<evidence type="ECO:0000313" key="1">
    <source>
        <dbReference type="EMBL" id="PIS39389.1"/>
    </source>
</evidence>
<sequence>MRYYFIMIGKLKKNLILAVVIGGLIVAGAIIYSNQSKGTILSSKEVGDKVINFINQNLLPKGTTASLLNVSEENGNYKIHFKIGEKEIDSYVTKNGKLLFVEGIDLDAKPKTPEPKTYTIGNFEVGKDEICKEDEKPLVYFFGSKSCLHCRWEHPIVEKAAKNFEGLISFHNNMDSQADMDIFGKYSNGSIPTLVLGCKYSRVGSGESVGEEEESNALIALMCKLTENKRAETCNKVQNLIDQIK</sequence>
<dbReference type="InterPro" id="IPR036249">
    <property type="entry name" value="Thioredoxin-like_sf"/>
</dbReference>
<comment type="caution">
    <text evidence="1">The sequence shown here is derived from an EMBL/GenBank/DDBJ whole genome shotgun (WGS) entry which is preliminary data.</text>
</comment>
<evidence type="ECO:0000313" key="2">
    <source>
        <dbReference type="Proteomes" id="UP000230088"/>
    </source>
</evidence>
<proteinExistence type="predicted"/>
<dbReference type="AlphaFoldDB" id="A0A2H0YMA9"/>